<gene>
    <name evidence="5" type="ORF">E5A73_09655</name>
</gene>
<evidence type="ECO:0000256" key="3">
    <source>
        <dbReference type="PIRSR" id="PIRSR605511-2"/>
    </source>
</evidence>
<dbReference type="OrthoDB" id="30052at2"/>
<dbReference type="InterPro" id="IPR013658">
    <property type="entry name" value="SGL"/>
</dbReference>
<feature type="active site" description="Proton donor/acceptor" evidence="2">
    <location>
        <position position="232"/>
    </location>
</feature>
<dbReference type="SUPFAM" id="SSF63829">
    <property type="entry name" value="Calcium-dependent phosphotriesterase"/>
    <property type="match status" value="1"/>
</dbReference>
<feature type="binding site" evidence="3">
    <location>
        <position position="232"/>
    </location>
    <ligand>
        <name>a divalent metal cation</name>
        <dbReference type="ChEBI" id="CHEBI:60240"/>
    </ligand>
</feature>
<keyword evidence="3" id="KW-0479">Metal-binding</keyword>
<dbReference type="Pfam" id="PF08450">
    <property type="entry name" value="SGL"/>
    <property type="match status" value="1"/>
</dbReference>
<keyword evidence="1" id="KW-0378">Hydrolase</keyword>
<feature type="binding site" evidence="3">
    <location>
        <position position="35"/>
    </location>
    <ligand>
        <name>a divalent metal cation</name>
        <dbReference type="ChEBI" id="CHEBI:60240"/>
    </ligand>
</feature>
<dbReference type="InterPro" id="IPR011042">
    <property type="entry name" value="6-blade_b-propeller_TolB-like"/>
</dbReference>
<organism evidence="5 6">
    <name type="scientific">Sphingomonas gei</name>
    <dbReference type="NCBI Taxonomy" id="1395960"/>
    <lineage>
        <taxon>Bacteria</taxon>
        <taxon>Pseudomonadati</taxon>
        <taxon>Pseudomonadota</taxon>
        <taxon>Alphaproteobacteria</taxon>
        <taxon>Sphingomonadales</taxon>
        <taxon>Sphingomonadaceae</taxon>
        <taxon>Sphingomonas</taxon>
    </lineage>
</organism>
<evidence type="ECO:0000256" key="2">
    <source>
        <dbReference type="PIRSR" id="PIRSR605511-1"/>
    </source>
</evidence>
<dbReference type="PANTHER" id="PTHR47572">
    <property type="entry name" value="LIPOPROTEIN-RELATED"/>
    <property type="match status" value="1"/>
</dbReference>
<keyword evidence="6" id="KW-1185">Reference proteome</keyword>
<comment type="caution">
    <text evidence="5">The sequence shown here is derived from an EMBL/GenBank/DDBJ whole genome shotgun (WGS) entry which is preliminary data.</text>
</comment>
<dbReference type="RefSeq" id="WP_135963594.1">
    <property type="nucleotide sequence ID" value="NZ_SRXT01000003.1"/>
</dbReference>
<dbReference type="Gene3D" id="2.120.10.30">
    <property type="entry name" value="TolB, C-terminal domain"/>
    <property type="match status" value="1"/>
</dbReference>
<dbReference type="EMBL" id="SRXT01000003">
    <property type="protein sequence ID" value="TGX54357.1"/>
    <property type="molecule type" value="Genomic_DNA"/>
</dbReference>
<dbReference type="PRINTS" id="PR01790">
    <property type="entry name" value="SMP30FAMILY"/>
</dbReference>
<feature type="binding site" evidence="3">
    <location>
        <position position="177"/>
    </location>
    <ligand>
        <name>a divalent metal cation</name>
        <dbReference type="ChEBI" id="CHEBI:60240"/>
    </ligand>
</feature>
<evidence type="ECO:0000256" key="1">
    <source>
        <dbReference type="ARBA" id="ARBA00022801"/>
    </source>
</evidence>
<evidence type="ECO:0000313" key="5">
    <source>
        <dbReference type="EMBL" id="TGX54357.1"/>
    </source>
</evidence>
<dbReference type="Proteomes" id="UP000306147">
    <property type="component" value="Unassembled WGS sequence"/>
</dbReference>
<dbReference type="GO" id="GO:0016787">
    <property type="term" value="F:hydrolase activity"/>
    <property type="evidence" value="ECO:0007669"/>
    <property type="project" value="UniProtKB-KW"/>
</dbReference>
<dbReference type="PANTHER" id="PTHR47572:SF4">
    <property type="entry name" value="LACTONASE DRP35"/>
    <property type="match status" value="1"/>
</dbReference>
<sequence>MPVERIDPRVDAIVADGADWEELGRGFGGPTGPAEGPVWIAEGGYLLFSDIHNSRRMRWSPADGITIDKEDTQNGNGQTRDREGRLVVCHHFSRCVDREEADGSVSVIADKYRGMKLNRPNDVVVKSDGAVYFTDPPPKVPFTPPEHPPEIDCAGVYRVSPDGARLNMVVRDLINPNGLCFSPDEKILYVNDSNQHRKLIMAYSVEADGMLDLGSARLFCDMRADTRVGGPDGMKVDVAGNVYCTGPGGIWILSPAGEHLGTILMEGRTSNMNWGDADWRTLYFTGSRTLNRIRLEIPGVPVPRGALPTSLSS</sequence>
<feature type="binding site" evidence="3">
    <location>
        <position position="121"/>
    </location>
    <ligand>
        <name>substrate</name>
    </ligand>
</feature>
<dbReference type="InterPro" id="IPR005511">
    <property type="entry name" value="SMP-30"/>
</dbReference>
<name>A0A4S1XET1_9SPHN</name>
<evidence type="ECO:0000313" key="6">
    <source>
        <dbReference type="Proteomes" id="UP000306147"/>
    </source>
</evidence>
<reference evidence="5 6" key="1">
    <citation type="submission" date="2019-04" db="EMBL/GenBank/DDBJ databases">
        <title>Sphingomonas psychrotolerans sp. nov., isolated from soil in the Tianshan Mountains, Xinjiang, China.</title>
        <authorList>
            <person name="Luo Y."/>
            <person name="Sheng H."/>
        </authorList>
    </citation>
    <scope>NUCLEOTIDE SEQUENCE [LARGE SCALE GENOMIC DNA]</scope>
    <source>
        <strain evidence="5 6">ZFGT-11</strain>
    </source>
</reference>
<accession>A0A4S1XET1</accession>
<comment type="cofactor">
    <cofactor evidence="3">
        <name>Zn(2+)</name>
        <dbReference type="ChEBI" id="CHEBI:29105"/>
    </cofactor>
    <text evidence="3">Binds 1 divalent metal cation per subunit.</text>
</comment>
<dbReference type="AlphaFoldDB" id="A0A4S1XET1"/>
<proteinExistence type="predicted"/>
<dbReference type="GO" id="GO:0046872">
    <property type="term" value="F:metal ion binding"/>
    <property type="evidence" value="ECO:0007669"/>
    <property type="project" value="UniProtKB-KW"/>
</dbReference>
<feature type="domain" description="SMP-30/Gluconolactonase/LRE-like region" evidence="4">
    <location>
        <begin position="34"/>
        <end position="286"/>
    </location>
</feature>
<protein>
    <submittedName>
        <fullName evidence="5">SMP-30/gluconolactonase/LRE family protein</fullName>
    </submittedName>
</protein>
<feature type="binding site" evidence="3">
    <location>
        <position position="119"/>
    </location>
    <ligand>
        <name>substrate</name>
    </ligand>
</feature>
<evidence type="ECO:0000259" key="4">
    <source>
        <dbReference type="Pfam" id="PF08450"/>
    </source>
</evidence>
<dbReference type="InterPro" id="IPR051262">
    <property type="entry name" value="SMP-30/CGR1_Lactonase"/>
</dbReference>
<keyword evidence="3" id="KW-0862">Zinc</keyword>